<comment type="caution">
    <text evidence="1">The sequence shown here is derived from an EMBL/GenBank/DDBJ whole genome shotgun (WGS) entry which is preliminary data.</text>
</comment>
<reference evidence="1" key="1">
    <citation type="submission" date="2013-04" db="EMBL/GenBank/DDBJ databases">
        <authorList>
            <person name="Harkins D.M."/>
            <person name="Durkin A.S."/>
            <person name="Brinkac L.M."/>
            <person name="Haft D.H."/>
            <person name="Selengut J.D."/>
            <person name="Sanka R."/>
            <person name="DePew J."/>
            <person name="Purushe J."/>
            <person name="Galloway R.L."/>
            <person name="Vinetz J.M."/>
            <person name="Sutton G.G."/>
            <person name="Nierman W.C."/>
            <person name="Fouts D.E."/>
        </authorList>
    </citation>
    <scope>NUCLEOTIDE SEQUENCE [LARGE SCALE GENOMIC DNA]</scope>
    <source>
        <strain evidence="1">CDC</strain>
    </source>
</reference>
<keyword evidence="2" id="KW-1185">Reference proteome</keyword>
<sequence length="63" mass="7160">MIAAETILKLVNLEEPPLRLVLGSKVFDIALQTYNERIQTWKHWETLSRSAEKGIPAPEGYGH</sequence>
<dbReference type="OrthoDB" id="9775296at2"/>
<dbReference type="EMBL" id="AOGZ02000013">
    <property type="protein sequence ID" value="EOQ97796.1"/>
    <property type="molecule type" value="Genomic_DNA"/>
</dbReference>
<name>R9A6J2_9LEPT</name>
<accession>R9A6J2</accession>
<dbReference type="Proteomes" id="UP000013984">
    <property type="component" value="Unassembled WGS sequence"/>
</dbReference>
<organism evidence="1 2">
    <name type="scientific">Leptospira wolbachii serovar Codice str. CDC</name>
    <dbReference type="NCBI Taxonomy" id="1218599"/>
    <lineage>
        <taxon>Bacteria</taxon>
        <taxon>Pseudomonadati</taxon>
        <taxon>Spirochaetota</taxon>
        <taxon>Spirochaetia</taxon>
        <taxon>Leptospirales</taxon>
        <taxon>Leptospiraceae</taxon>
        <taxon>Leptospira</taxon>
    </lineage>
</organism>
<protein>
    <submittedName>
        <fullName evidence="1">Short chain dehydrogenase</fullName>
    </submittedName>
</protein>
<proteinExistence type="predicted"/>
<evidence type="ECO:0000313" key="1">
    <source>
        <dbReference type="EMBL" id="EOQ97796.1"/>
    </source>
</evidence>
<dbReference type="AlphaFoldDB" id="R9A6J2"/>
<evidence type="ECO:0000313" key="2">
    <source>
        <dbReference type="Proteomes" id="UP000013984"/>
    </source>
</evidence>
<dbReference type="RefSeq" id="WP_015680483.1">
    <property type="nucleotide sequence ID" value="NZ_AOGZ02000013.1"/>
</dbReference>
<dbReference type="STRING" id="1218599.LEP1GSC195_0231"/>
<gene>
    <name evidence="1" type="ORF">LEP1GSC195_0231</name>
</gene>